<dbReference type="InterPro" id="IPR032378">
    <property type="entry name" value="ZC3H15/TMA46_C"/>
</dbReference>
<evidence type="ECO:0000256" key="2">
    <source>
        <dbReference type="ARBA" id="ARBA00022771"/>
    </source>
</evidence>
<feature type="compositionally biased region" description="Basic and acidic residues" evidence="4">
    <location>
        <begin position="100"/>
        <end position="123"/>
    </location>
</feature>
<dbReference type="GO" id="GO:0008270">
    <property type="term" value="F:zinc ion binding"/>
    <property type="evidence" value="ECO:0007669"/>
    <property type="project" value="UniProtKB-KW"/>
</dbReference>
<reference evidence="6 7" key="1">
    <citation type="journal article" date="2020" name="G3 (Bethesda)">
        <title>Improved Reference Genome for Cyclotella cryptica CCMP332, a Model for Cell Wall Morphogenesis, Salinity Adaptation, and Lipid Production in Diatoms (Bacillariophyta).</title>
        <authorList>
            <person name="Roberts W.R."/>
            <person name="Downey K.M."/>
            <person name="Ruck E.C."/>
            <person name="Traller J.C."/>
            <person name="Alverson A.J."/>
        </authorList>
    </citation>
    <scope>NUCLEOTIDE SEQUENCE [LARGE SCALE GENOMIC DNA]</scope>
    <source>
        <strain evidence="6 7">CCMP332</strain>
    </source>
</reference>
<evidence type="ECO:0000259" key="5">
    <source>
        <dbReference type="Pfam" id="PF16543"/>
    </source>
</evidence>
<feature type="region of interest" description="Disordered" evidence="4">
    <location>
        <begin position="1"/>
        <end position="30"/>
    </location>
</feature>
<keyword evidence="3" id="KW-0862">Zinc</keyword>
<evidence type="ECO:0000256" key="3">
    <source>
        <dbReference type="ARBA" id="ARBA00022833"/>
    </source>
</evidence>
<sequence length="287" mass="32558">MPPKKKKQEDQSKKALQKKKEKLLEEKTFGLKNKNKSSKVQQFVQSQKANIMNTGTTAQMRKLEEQKKQEKMAKKALKKAQEAEQAALFGEALLAVSKKGGDNFKSGKVEAKGRDHDEGEKKAGTSRAMKMMFQMDAKEMEEKLKEDPNYVPTLEDKVEAERQKKLAELKASGEKGTPVTEETFKEWQERKRKRKEAETKKKVEIEMKKKKGGKGLSVLSGRELYNYKKDLFKDQDEDDFDNGDNEILAEDGVTKVAVSGVDAIVEKVEKDLFLDGGDDDLDDLDDD</sequence>
<feature type="region of interest" description="Disordered" evidence="4">
    <location>
        <begin position="100"/>
        <end position="127"/>
    </location>
</feature>
<dbReference type="PANTHER" id="PTHR12681">
    <property type="entry name" value="ZINC FINGER-CONTAINING PROTEIN P48ZNF"/>
    <property type="match status" value="1"/>
</dbReference>
<dbReference type="Gene3D" id="6.20.400.10">
    <property type="match status" value="1"/>
</dbReference>
<evidence type="ECO:0000313" key="7">
    <source>
        <dbReference type="Proteomes" id="UP001516023"/>
    </source>
</evidence>
<dbReference type="AlphaFoldDB" id="A0ABD3PCA2"/>
<evidence type="ECO:0000256" key="1">
    <source>
        <dbReference type="ARBA" id="ARBA00022723"/>
    </source>
</evidence>
<name>A0ABD3PCA2_9STRA</name>
<feature type="compositionally biased region" description="Basic and acidic residues" evidence="4">
    <location>
        <begin position="182"/>
        <end position="200"/>
    </location>
</feature>
<feature type="domain" description="ZC3H15/TMA46 family C-terminal" evidence="5">
    <location>
        <begin position="153"/>
        <end position="245"/>
    </location>
</feature>
<keyword evidence="1" id="KW-0479">Metal-binding</keyword>
<proteinExistence type="predicted"/>
<keyword evidence="2" id="KW-0863">Zinc-finger</keyword>
<protein>
    <recommendedName>
        <fullName evidence="5">ZC3H15/TMA46 family C-terminal domain-containing protein</fullName>
    </recommendedName>
</protein>
<dbReference type="EMBL" id="JABMIG020000209">
    <property type="protein sequence ID" value="KAL3785785.1"/>
    <property type="molecule type" value="Genomic_DNA"/>
</dbReference>
<gene>
    <name evidence="6" type="ORF">HJC23_007341</name>
</gene>
<evidence type="ECO:0000256" key="4">
    <source>
        <dbReference type="SAM" id="MobiDB-lite"/>
    </source>
</evidence>
<dbReference type="PANTHER" id="PTHR12681:SF0">
    <property type="entry name" value="ZINC FINGER CCCH DOMAIN-CONTAINING PROTEIN 15"/>
    <property type="match status" value="1"/>
</dbReference>
<keyword evidence="7" id="KW-1185">Reference proteome</keyword>
<evidence type="ECO:0000313" key="6">
    <source>
        <dbReference type="EMBL" id="KAL3785785.1"/>
    </source>
</evidence>
<feature type="region of interest" description="Disordered" evidence="4">
    <location>
        <begin position="168"/>
        <end position="200"/>
    </location>
</feature>
<dbReference type="Proteomes" id="UP001516023">
    <property type="component" value="Unassembled WGS sequence"/>
</dbReference>
<accession>A0ABD3PCA2</accession>
<organism evidence="6 7">
    <name type="scientific">Cyclotella cryptica</name>
    <dbReference type="NCBI Taxonomy" id="29204"/>
    <lineage>
        <taxon>Eukaryota</taxon>
        <taxon>Sar</taxon>
        <taxon>Stramenopiles</taxon>
        <taxon>Ochrophyta</taxon>
        <taxon>Bacillariophyta</taxon>
        <taxon>Coscinodiscophyceae</taxon>
        <taxon>Thalassiosirophycidae</taxon>
        <taxon>Stephanodiscales</taxon>
        <taxon>Stephanodiscaceae</taxon>
        <taxon>Cyclotella</taxon>
    </lineage>
</organism>
<comment type="caution">
    <text evidence="6">The sequence shown here is derived from an EMBL/GenBank/DDBJ whole genome shotgun (WGS) entry which is preliminary data.</text>
</comment>
<dbReference type="Pfam" id="PF16543">
    <property type="entry name" value="DFRP_C"/>
    <property type="match status" value="1"/>
</dbReference>